<reference evidence="1" key="1">
    <citation type="submission" date="2020-02" db="EMBL/GenBank/DDBJ databases">
        <authorList>
            <person name="Meier V. D."/>
        </authorList>
    </citation>
    <scope>NUCLEOTIDE SEQUENCE</scope>
    <source>
        <strain evidence="1">AVDCRST_MAG14</strain>
    </source>
</reference>
<gene>
    <name evidence="1" type="ORF">AVDCRST_MAG14-319</name>
</gene>
<proteinExistence type="predicted"/>
<dbReference type="EMBL" id="CADCVG010000015">
    <property type="protein sequence ID" value="CAA9445084.1"/>
    <property type="molecule type" value="Genomic_DNA"/>
</dbReference>
<protein>
    <submittedName>
        <fullName evidence="1">Uncharacterized protein</fullName>
    </submittedName>
</protein>
<accession>A0A6J4QHR8</accession>
<evidence type="ECO:0000313" key="1">
    <source>
        <dbReference type="EMBL" id="CAA9445084.1"/>
    </source>
</evidence>
<name>A0A6J4QHR8_9ACTN</name>
<sequence>MRLWRGGSRFRGCRLLESVMKLRNSSDRPVEHEADRHGFRHLLALRVTLATEQDRAQVGVLAEAGQEVTGQSVELV</sequence>
<organism evidence="1">
    <name type="scientific">uncultured Rubrobacteraceae bacterium</name>
    <dbReference type="NCBI Taxonomy" id="349277"/>
    <lineage>
        <taxon>Bacteria</taxon>
        <taxon>Bacillati</taxon>
        <taxon>Actinomycetota</taxon>
        <taxon>Rubrobacteria</taxon>
        <taxon>Rubrobacterales</taxon>
        <taxon>Rubrobacteraceae</taxon>
        <taxon>environmental samples</taxon>
    </lineage>
</organism>
<dbReference type="AlphaFoldDB" id="A0A6J4QHR8"/>